<proteinExistence type="predicted"/>
<comment type="caution">
    <text evidence="3">The sequence shown here is derived from an EMBL/GenBank/DDBJ whole genome shotgun (WGS) entry which is preliminary data.</text>
</comment>
<dbReference type="Proteomes" id="UP000241206">
    <property type="component" value="Unassembled WGS sequence"/>
</dbReference>
<feature type="domain" description="Rcc01698-like C-terminal" evidence="2">
    <location>
        <begin position="479"/>
        <end position="574"/>
    </location>
</feature>
<accession>A0A2T4HMI1</accession>
<feature type="domain" description="Tip attachment protein J" evidence="1">
    <location>
        <begin position="227"/>
        <end position="384"/>
    </location>
</feature>
<reference evidence="3 4" key="1">
    <citation type="submission" date="2017-11" db="EMBL/GenBank/DDBJ databases">
        <title>Sphingomonas oleivorans sp. nov., isolated from oil-contaminated soil.</title>
        <authorList>
            <person name="Wang L."/>
            <person name="Chen L."/>
        </authorList>
    </citation>
    <scope>NUCLEOTIDE SEQUENCE [LARGE SCALE GENOMIC DNA]</scope>
    <source>
        <strain evidence="3 4">K101</strain>
    </source>
</reference>
<keyword evidence="4" id="KW-1185">Reference proteome</keyword>
<evidence type="ECO:0000259" key="2">
    <source>
        <dbReference type="Pfam" id="PF23666"/>
    </source>
</evidence>
<dbReference type="RefSeq" id="WP_107395748.1">
    <property type="nucleotide sequence ID" value="NZ_PHHF01000076.1"/>
</dbReference>
<evidence type="ECO:0000259" key="1">
    <source>
        <dbReference type="Pfam" id="PF13550"/>
    </source>
</evidence>
<dbReference type="AlphaFoldDB" id="A0A2T4HMI1"/>
<dbReference type="Pfam" id="PF23666">
    <property type="entry name" value="Rcc01698_C"/>
    <property type="match status" value="1"/>
</dbReference>
<sequence length="727" mass="75868">MATLVLTTVGSLVGGPIGGMIGAVIGQQVDQRLFAPRRTGPRLGELGVQTSSYGQAIPRLYGRMRVAGTVIWATDLREDRHRSGGGKGAPKTTTYSYSANFAVALSARPIRAVHRIWADGKLLRGAAGDWKSETGYRLYKGDEGQEPDPLIASDVGLGKAPAHRGLAYAVFEQFQLADYGNRIPSLTFEVEADADEVSIADIAADLAGRAIGGNTDATVHGFAATGDSARGVMEVIARAIPLSVRDDGERLLIGDGAPSPVTISAGEAGARADEKRRDRIAIDRAAAAAIPDEIAVAYYEPGRDYQAGLQRARNGGGPGRRAERIELPAALLAGQAKAVAELRLARAWADRKKAALALPWRHMRLRPGQAVRIDGMAPMRIGGWTLDRMMLELKLAGLPLAGAGRSAVAGDGVREPDAPHGPTVVALLDLPPLDATAASVPRIWAAAAGPLPGWRRAELGWSIDGGATWQDAGQTAMPAVMGVAETILPPGSSVLMDRTSFVDVALLHDGMVLIGRDDEALVNGANVAMIGDELIQFGGAAPLGGGRYRLSRLMRGRRGTEAAMAGHAAGERFVLIETPSLLPIELPASSIGGHIGLMARGVGDGAPATAQAAFLGRALRPPSPAHLRLERGADGGVLIGWTRRSRTGWPWIDGADAPLAEEAERYRIVITPAIGSVRTAETSEPAYAYDAARMAADGAAGTPAIDIAVHQIGAGGLSDPATASMTF</sequence>
<gene>
    <name evidence="3" type="ORF">CV103_18245</name>
</gene>
<dbReference type="Pfam" id="PF13550">
    <property type="entry name" value="Phage-tail_3"/>
    <property type="match status" value="1"/>
</dbReference>
<name>A0A2T4HMI1_9SPHN</name>
<protein>
    <submittedName>
        <fullName evidence="3">Uncharacterized protein</fullName>
    </submittedName>
</protein>
<dbReference type="InterPro" id="IPR032876">
    <property type="entry name" value="J_dom"/>
</dbReference>
<evidence type="ECO:0000313" key="3">
    <source>
        <dbReference type="EMBL" id="PTD16978.1"/>
    </source>
</evidence>
<evidence type="ECO:0000313" key="4">
    <source>
        <dbReference type="Proteomes" id="UP000241206"/>
    </source>
</evidence>
<dbReference type="EMBL" id="PHHF01000076">
    <property type="protein sequence ID" value="PTD16978.1"/>
    <property type="molecule type" value="Genomic_DNA"/>
</dbReference>
<organism evidence="3 4">
    <name type="scientific">Edaphosphingomonas fennica</name>
    <dbReference type="NCBI Taxonomy" id="114404"/>
    <lineage>
        <taxon>Bacteria</taxon>
        <taxon>Pseudomonadati</taxon>
        <taxon>Pseudomonadota</taxon>
        <taxon>Alphaproteobacteria</taxon>
        <taxon>Sphingomonadales</taxon>
        <taxon>Rhizorhabdaceae</taxon>
        <taxon>Edaphosphingomonas</taxon>
    </lineage>
</organism>
<dbReference type="InterPro" id="IPR056490">
    <property type="entry name" value="Rcc01698_C"/>
</dbReference>